<evidence type="ECO:0000313" key="9">
    <source>
        <dbReference type="EMBL" id="MBO1318230.1"/>
    </source>
</evidence>
<proteinExistence type="inferred from homology"/>
<organism evidence="9 10">
    <name type="scientific">Acanthopleuribacter pedis</name>
    <dbReference type="NCBI Taxonomy" id="442870"/>
    <lineage>
        <taxon>Bacteria</taxon>
        <taxon>Pseudomonadati</taxon>
        <taxon>Acidobacteriota</taxon>
        <taxon>Holophagae</taxon>
        <taxon>Acanthopleuribacterales</taxon>
        <taxon>Acanthopleuribacteraceae</taxon>
        <taxon>Acanthopleuribacter</taxon>
    </lineage>
</organism>
<sequence length="276" mass="31081">MFDGWCRYFEHDAATTGTKMRFSVYLPPQHEGWQVPVLYWLSGLTCTEENFMIKAGAQRYAAEHGVMLVVPDTSPRNTGIPGEDTRYDMGSGAGFYLNATNEPWSKHYQMYDYVADELPKIIEEQFNARPDAASIFGHSMGGHGALVLSLRNPGKYRSVSAFSPICAPTQVAWGQQAFKNYLGEDTSTWSQYDAVALLEKAENPLPMLVDQGMDDEFLKEGLRVDLLEEVCQRRGHQLNLRMRPKYDHSYYFVASFIGEHISYHAGHLTQGGSEGV</sequence>
<dbReference type="GO" id="GO:0052689">
    <property type="term" value="F:carboxylic ester hydrolase activity"/>
    <property type="evidence" value="ECO:0007669"/>
    <property type="project" value="UniProtKB-KW"/>
</dbReference>
<dbReference type="PANTHER" id="PTHR10061:SF0">
    <property type="entry name" value="S-FORMYLGLUTATHIONE HYDROLASE"/>
    <property type="match status" value="1"/>
</dbReference>
<evidence type="ECO:0000256" key="8">
    <source>
        <dbReference type="RuleBase" id="RU363068"/>
    </source>
</evidence>
<gene>
    <name evidence="9" type="primary">fghA</name>
    <name evidence="9" type="ORF">J3U88_07175</name>
</gene>
<dbReference type="Gene3D" id="3.40.50.1820">
    <property type="entry name" value="alpha/beta hydrolase"/>
    <property type="match status" value="1"/>
</dbReference>
<dbReference type="InterPro" id="IPR000801">
    <property type="entry name" value="Esterase-like"/>
</dbReference>
<comment type="catalytic activity">
    <reaction evidence="5 8">
        <text>S-formylglutathione + H2O = formate + glutathione + H(+)</text>
        <dbReference type="Rhea" id="RHEA:14961"/>
        <dbReference type="ChEBI" id="CHEBI:15377"/>
        <dbReference type="ChEBI" id="CHEBI:15378"/>
        <dbReference type="ChEBI" id="CHEBI:15740"/>
        <dbReference type="ChEBI" id="CHEBI:57688"/>
        <dbReference type="ChEBI" id="CHEBI:57925"/>
        <dbReference type="EC" id="3.1.2.12"/>
    </reaction>
</comment>
<comment type="similarity">
    <text evidence="1 8">Belongs to the esterase D family.</text>
</comment>
<dbReference type="Proteomes" id="UP000664417">
    <property type="component" value="Unassembled WGS sequence"/>
</dbReference>
<evidence type="ECO:0000256" key="2">
    <source>
        <dbReference type="ARBA" id="ARBA00012479"/>
    </source>
</evidence>
<dbReference type="Pfam" id="PF00756">
    <property type="entry name" value="Esterase"/>
    <property type="match status" value="1"/>
</dbReference>
<dbReference type="PANTHER" id="PTHR10061">
    <property type="entry name" value="S-FORMYLGLUTATHIONE HYDROLASE"/>
    <property type="match status" value="1"/>
</dbReference>
<dbReference type="GO" id="GO:0018738">
    <property type="term" value="F:S-formylglutathione hydrolase activity"/>
    <property type="evidence" value="ECO:0007669"/>
    <property type="project" value="UniProtKB-UniRule"/>
</dbReference>
<dbReference type="InterPro" id="IPR014186">
    <property type="entry name" value="S-formylglutathione_hydrol"/>
</dbReference>
<evidence type="ECO:0000256" key="5">
    <source>
        <dbReference type="ARBA" id="ARBA00047590"/>
    </source>
</evidence>
<dbReference type="FunFam" id="3.40.50.1820:FF:000002">
    <property type="entry name" value="S-formylglutathione hydrolase"/>
    <property type="match status" value="1"/>
</dbReference>
<dbReference type="InterPro" id="IPR029058">
    <property type="entry name" value="AB_hydrolase_fold"/>
</dbReference>
<evidence type="ECO:0000256" key="4">
    <source>
        <dbReference type="ARBA" id="ARBA00022801"/>
    </source>
</evidence>
<evidence type="ECO:0000256" key="6">
    <source>
        <dbReference type="NCBIfam" id="TIGR02821"/>
    </source>
</evidence>
<dbReference type="EC" id="3.1.2.12" evidence="2 6"/>
<evidence type="ECO:0000256" key="1">
    <source>
        <dbReference type="ARBA" id="ARBA00005622"/>
    </source>
</evidence>
<dbReference type="EMBL" id="JAFREP010000005">
    <property type="protein sequence ID" value="MBO1318230.1"/>
    <property type="molecule type" value="Genomic_DNA"/>
</dbReference>
<protein>
    <recommendedName>
        <fullName evidence="2 6">S-formylglutathione hydrolase</fullName>
        <ecNumber evidence="2 6">3.1.2.12</ecNumber>
    </recommendedName>
</protein>
<comment type="caution">
    <text evidence="9">The sequence shown here is derived from an EMBL/GenBank/DDBJ whole genome shotgun (WGS) entry which is preliminary data.</text>
</comment>
<accession>A0A8J7QEI1</accession>
<reference evidence="9" key="1">
    <citation type="submission" date="2021-03" db="EMBL/GenBank/DDBJ databases">
        <authorList>
            <person name="Wang G."/>
        </authorList>
    </citation>
    <scope>NUCLEOTIDE SEQUENCE</scope>
    <source>
        <strain evidence="9">KCTC 12899</strain>
    </source>
</reference>
<keyword evidence="10" id="KW-1185">Reference proteome</keyword>
<feature type="active site" description="Charge relay system" evidence="7">
    <location>
        <position position="215"/>
    </location>
</feature>
<feature type="active site" description="Charge relay system" evidence="7">
    <location>
        <position position="139"/>
    </location>
</feature>
<comment type="function">
    <text evidence="8">Serine hydrolase involved in the detoxification of formaldehyde.</text>
</comment>
<feature type="active site" description="Charge relay system" evidence="7">
    <location>
        <position position="248"/>
    </location>
</feature>
<dbReference type="NCBIfam" id="TIGR02821">
    <property type="entry name" value="fghA_ester_D"/>
    <property type="match status" value="1"/>
</dbReference>
<keyword evidence="3 8" id="KW-0719">Serine esterase</keyword>
<dbReference type="GO" id="GO:0046294">
    <property type="term" value="P:formaldehyde catabolic process"/>
    <property type="evidence" value="ECO:0007669"/>
    <property type="project" value="InterPro"/>
</dbReference>
<evidence type="ECO:0000313" key="10">
    <source>
        <dbReference type="Proteomes" id="UP000664417"/>
    </source>
</evidence>
<dbReference type="SUPFAM" id="SSF53474">
    <property type="entry name" value="alpha/beta-Hydrolases"/>
    <property type="match status" value="1"/>
</dbReference>
<evidence type="ECO:0000256" key="3">
    <source>
        <dbReference type="ARBA" id="ARBA00022487"/>
    </source>
</evidence>
<dbReference type="RefSeq" id="WP_207858226.1">
    <property type="nucleotide sequence ID" value="NZ_JAFREP010000005.1"/>
</dbReference>
<dbReference type="GO" id="GO:0005829">
    <property type="term" value="C:cytosol"/>
    <property type="evidence" value="ECO:0007669"/>
    <property type="project" value="TreeGrafter"/>
</dbReference>
<evidence type="ECO:0000256" key="7">
    <source>
        <dbReference type="PIRSR" id="PIRSR614186-1"/>
    </source>
</evidence>
<name>A0A8J7QEI1_9BACT</name>
<keyword evidence="4 8" id="KW-0378">Hydrolase</keyword>
<dbReference type="AlphaFoldDB" id="A0A8J7QEI1"/>